<protein>
    <recommendedName>
        <fullName evidence="1">BAAT/Acyl-CoA thioester hydrolase C-terminal domain-containing protein</fullName>
    </recommendedName>
</protein>
<sequence>MDDLVSPSVFWSRYMSERLKESGHKVEVDLVCGGHIMEPPYFPHHDKVYAKYQGYFLLLTSSNTVMNGRKQFTTLSCFDCLHETHCFHEKKSRNSYVPE</sequence>
<comment type="caution">
    <text evidence="2">The sequence shown here is derived from an EMBL/GenBank/DDBJ whole genome shotgun (WGS) entry which is preliminary data.</text>
</comment>
<dbReference type="Pfam" id="PF08840">
    <property type="entry name" value="BAAT_C"/>
    <property type="match status" value="1"/>
</dbReference>
<evidence type="ECO:0000313" key="2">
    <source>
        <dbReference type="EMBL" id="EYB99295.1"/>
    </source>
</evidence>
<dbReference type="InterPro" id="IPR014940">
    <property type="entry name" value="BAAT_C"/>
</dbReference>
<dbReference type="InterPro" id="IPR029058">
    <property type="entry name" value="AB_hydrolase_fold"/>
</dbReference>
<dbReference type="Proteomes" id="UP000024635">
    <property type="component" value="Unassembled WGS sequence"/>
</dbReference>
<dbReference type="Gene3D" id="3.40.50.1820">
    <property type="entry name" value="alpha/beta hydrolase"/>
    <property type="match status" value="1"/>
</dbReference>
<name>A0A016T9C5_9BILA</name>
<accession>A0A016T9C5</accession>
<organism evidence="2 3">
    <name type="scientific">Ancylostoma ceylanicum</name>
    <dbReference type="NCBI Taxonomy" id="53326"/>
    <lineage>
        <taxon>Eukaryota</taxon>
        <taxon>Metazoa</taxon>
        <taxon>Ecdysozoa</taxon>
        <taxon>Nematoda</taxon>
        <taxon>Chromadorea</taxon>
        <taxon>Rhabditida</taxon>
        <taxon>Rhabditina</taxon>
        <taxon>Rhabditomorpha</taxon>
        <taxon>Strongyloidea</taxon>
        <taxon>Ancylostomatidae</taxon>
        <taxon>Ancylostomatinae</taxon>
        <taxon>Ancylostoma</taxon>
    </lineage>
</organism>
<gene>
    <name evidence="2" type="primary">Acey_s0123.g1130</name>
    <name evidence="2" type="synonym">Acey-C31H5.6</name>
    <name evidence="2" type="ORF">Y032_0123g1130</name>
</gene>
<reference evidence="3" key="1">
    <citation type="journal article" date="2015" name="Nat. Genet.">
        <title>The genome and transcriptome of the zoonotic hookworm Ancylostoma ceylanicum identify infection-specific gene families.</title>
        <authorList>
            <person name="Schwarz E.M."/>
            <person name="Hu Y."/>
            <person name="Antoshechkin I."/>
            <person name="Miller M.M."/>
            <person name="Sternberg P.W."/>
            <person name="Aroian R.V."/>
        </authorList>
    </citation>
    <scope>NUCLEOTIDE SEQUENCE</scope>
    <source>
        <strain evidence="3">HY135</strain>
    </source>
</reference>
<dbReference type="AlphaFoldDB" id="A0A016T9C5"/>
<keyword evidence="3" id="KW-1185">Reference proteome</keyword>
<evidence type="ECO:0000259" key="1">
    <source>
        <dbReference type="Pfam" id="PF08840"/>
    </source>
</evidence>
<evidence type="ECO:0000313" key="3">
    <source>
        <dbReference type="Proteomes" id="UP000024635"/>
    </source>
</evidence>
<dbReference type="EMBL" id="JARK01001459">
    <property type="protein sequence ID" value="EYB99295.1"/>
    <property type="molecule type" value="Genomic_DNA"/>
</dbReference>
<dbReference type="OrthoDB" id="6347013at2759"/>
<feature type="domain" description="BAAT/Acyl-CoA thioester hydrolase C-terminal" evidence="1">
    <location>
        <begin position="1"/>
        <end position="56"/>
    </location>
</feature>
<proteinExistence type="predicted"/>